<dbReference type="FunFam" id="3.80.10.10:FF:000383">
    <property type="entry name" value="Leucine-rich repeat receptor protein kinase EMS1"/>
    <property type="match status" value="1"/>
</dbReference>
<dbReference type="GO" id="GO:0005886">
    <property type="term" value="C:plasma membrane"/>
    <property type="evidence" value="ECO:0007669"/>
    <property type="project" value="UniProtKB-SubCell"/>
</dbReference>
<dbReference type="PANTHER" id="PTHR27008">
    <property type="entry name" value="OS04G0122200 PROTEIN"/>
    <property type="match status" value="1"/>
</dbReference>
<evidence type="ECO:0000313" key="24">
    <source>
        <dbReference type="EMBL" id="PQQ18674.1"/>
    </source>
</evidence>
<dbReference type="SMART" id="SM00369">
    <property type="entry name" value="LRR_TYP"/>
    <property type="match status" value="6"/>
</dbReference>
<dbReference type="EMBL" id="PJQY01000099">
    <property type="protein sequence ID" value="PQQ18674.1"/>
    <property type="molecule type" value="Genomic_DNA"/>
</dbReference>
<sequence>MQHSGARRWHIFSFNELVVLLCMSVGLASAKLVATNLRNEPDHMALLEFKKRITEDPLHVMSSWNDSTQLCRWTGVTCSVSSERVVILKLDSQKLAGSLPPSIGNLTYLTGINLIDNNFHGEIPQEIGRLLHLQHLNLSMNSFGGEIPTNISHCTQLKVLSLVSNELVGSIPKQLSLMLSLTHIWLDGNNLSGTIPSWIGNFSSLNSLSLGSNNLQGSIPNELGRLKSLGSFRLGSNNLSGMVPASIYNSIYIFGVTQNQLHGELPPNAGITLPNLQVFVGGAKQIHREHSCIVVNCFWISDWEVGGELPRSIANLSTQLKILTLGVNFIHGSIPRGIGNLVNLSAFGVEGNNLGGSAPGEIGKLQKLQGIFLNANKFSGLIPFSIGNLTSLTRLYMQENRFEGSIPRSLGNCQNLLMLNLSSNNLSGTIPKQLLMLSSLSVSLSMSNNSLTGLLPSEVGDLVHLTELDVSRNKLSGEIPRSLGTCISLVRLHLEGNEFAGIPKFLSKFRFLKHLNLSHNDFEGELPKEGIFSNASGVSILGNDRLCGGIPKLFLPTCSSKKPRSSQGLLALKVVAPLTCAIAFIISLSCFIALCSMLKKARGRTVTSRSYKDWKSGVSYSELIQSTNGFSLDNLIGSRSFGSAYKGVLSSDGTIVAVKVLNLQQEGASKSFVDECKALRSKRHRNLLLIITVCSSIDDQGNDFKSLVFEFMENGSLDAWLYPRDEEQSRITRLNIMERLNIAIDVASALEYLHHRCETPIVHCDLKPSNVLLDEDMVAHVGDFGLARFLLEASDNSSKNQTMSVGLKGSIGYIPPEYGMGGQVSILGDIYSYGILLLELFTGKRPTDDMFKDGLSIHQLAAMALPNHVMDIVDPSLLLETDGEDDGDDRYDNDIQEQPITRYHDGGQLQARRLEECFVSVMRIGLSCSAMPQPERMSMDVVVNKMKTIRDSSRFKKKLVICKIGQDCCLML</sequence>
<feature type="domain" description="Protein kinase" evidence="23">
    <location>
        <begin position="630"/>
        <end position="901"/>
    </location>
</feature>
<dbReference type="FunFam" id="1.10.510.10:FF:000358">
    <property type="entry name" value="Putative leucine-rich repeat receptor-like serine/threonine-protein kinase"/>
    <property type="match status" value="1"/>
</dbReference>
<comment type="catalytic activity">
    <reaction evidence="20">
        <text>L-seryl-[protein] + ATP = O-phospho-L-seryl-[protein] + ADP + H(+)</text>
        <dbReference type="Rhea" id="RHEA:17989"/>
        <dbReference type="Rhea" id="RHEA-COMP:9863"/>
        <dbReference type="Rhea" id="RHEA-COMP:11604"/>
        <dbReference type="ChEBI" id="CHEBI:15378"/>
        <dbReference type="ChEBI" id="CHEBI:29999"/>
        <dbReference type="ChEBI" id="CHEBI:30616"/>
        <dbReference type="ChEBI" id="CHEBI:83421"/>
        <dbReference type="ChEBI" id="CHEBI:456216"/>
        <dbReference type="EC" id="2.7.11.1"/>
    </reaction>
</comment>
<dbReference type="PANTHER" id="PTHR27008:SF499">
    <property type="entry name" value="OS06G0581500 PROTEIN"/>
    <property type="match status" value="1"/>
</dbReference>
<feature type="signal peptide" evidence="22">
    <location>
        <begin position="1"/>
        <end position="30"/>
    </location>
</feature>
<dbReference type="PROSITE" id="PS50011">
    <property type="entry name" value="PROTEIN_KINASE_DOM"/>
    <property type="match status" value="1"/>
</dbReference>
<evidence type="ECO:0000259" key="23">
    <source>
        <dbReference type="PROSITE" id="PS50011"/>
    </source>
</evidence>
<protein>
    <recommendedName>
        <fullName evidence="3">non-specific serine/threonine protein kinase</fullName>
        <ecNumber evidence="3">2.7.11.1</ecNumber>
    </recommendedName>
</protein>
<keyword evidence="12" id="KW-0547">Nucleotide-binding</keyword>
<dbReference type="InterPro" id="IPR011009">
    <property type="entry name" value="Kinase-like_dom_sf"/>
</dbReference>
<comment type="caution">
    <text evidence="24">The sequence shown here is derived from an EMBL/GenBank/DDBJ whole genome shotgun (WGS) entry which is preliminary data.</text>
</comment>
<dbReference type="GO" id="GO:0005524">
    <property type="term" value="F:ATP binding"/>
    <property type="evidence" value="ECO:0007669"/>
    <property type="project" value="UniProtKB-KW"/>
</dbReference>
<dbReference type="PROSITE" id="PS00108">
    <property type="entry name" value="PROTEIN_KINASE_ST"/>
    <property type="match status" value="1"/>
</dbReference>
<comment type="similarity">
    <text evidence="2">Belongs to the protein kinase superfamily. Ser/Thr protein kinase family.</text>
</comment>
<dbReference type="Pfam" id="PF08263">
    <property type="entry name" value="LRRNT_2"/>
    <property type="match status" value="1"/>
</dbReference>
<dbReference type="InterPro" id="IPR001245">
    <property type="entry name" value="Ser-Thr/Tyr_kinase_cat_dom"/>
</dbReference>
<evidence type="ECO:0000256" key="8">
    <source>
        <dbReference type="ARBA" id="ARBA00022679"/>
    </source>
</evidence>
<dbReference type="InterPro" id="IPR013210">
    <property type="entry name" value="LRR_N_plant-typ"/>
</dbReference>
<dbReference type="OrthoDB" id="676979at2759"/>
<dbReference type="InterPro" id="IPR008271">
    <property type="entry name" value="Ser/Thr_kinase_AS"/>
</dbReference>
<gene>
    <name evidence="24" type="ORF">Pyn_30031</name>
</gene>
<comment type="subcellular location">
    <subcellularLocation>
        <location evidence="1">Cell membrane</location>
        <topology evidence="1">Single-pass membrane protein</topology>
    </subcellularLocation>
</comment>
<keyword evidence="11" id="KW-0677">Repeat</keyword>
<evidence type="ECO:0000256" key="19">
    <source>
        <dbReference type="ARBA" id="ARBA00047899"/>
    </source>
</evidence>
<name>A0A314ZML8_PRUYE</name>
<evidence type="ECO:0000256" key="14">
    <source>
        <dbReference type="ARBA" id="ARBA00022840"/>
    </source>
</evidence>
<keyword evidence="16 21" id="KW-0472">Membrane</keyword>
<reference evidence="24 25" key="1">
    <citation type="submission" date="2018-02" db="EMBL/GenBank/DDBJ databases">
        <title>Draft genome of wild Prunus yedoensis var. nudiflora.</title>
        <authorList>
            <person name="Baek S."/>
            <person name="Kim J.-H."/>
            <person name="Choi K."/>
            <person name="Kim G.-B."/>
            <person name="Cho A."/>
            <person name="Jang H."/>
            <person name="Shin C.-H."/>
            <person name="Yu H.-J."/>
            <person name="Mun J.-H."/>
        </authorList>
    </citation>
    <scope>NUCLEOTIDE SEQUENCE [LARGE SCALE GENOMIC DNA]</scope>
    <source>
        <strain evidence="25">cv. Jeju island</strain>
        <tissue evidence="24">Leaf</tissue>
    </source>
</reference>
<proteinExistence type="inferred from homology"/>
<dbReference type="EC" id="2.7.11.1" evidence="3"/>
<feature type="chain" id="PRO_5016328736" description="non-specific serine/threonine protein kinase" evidence="22">
    <location>
        <begin position="31"/>
        <end position="972"/>
    </location>
</feature>
<evidence type="ECO:0000256" key="10">
    <source>
        <dbReference type="ARBA" id="ARBA00022729"/>
    </source>
</evidence>
<evidence type="ECO:0000256" key="6">
    <source>
        <dbReference type="ARBA" id="ARBA00022553"/>
    </source>
</evidence>
<dbReference type="Gene3D" id="3.80.10.10">
    <property type="entry name" value="Ribonuclease Inhibitor"/>
    <property type="match status" value="3"/>
</dbReference>
<evidence type="ECO:0000256" key="12">
    <source>
        <dbReference type="ARBA" id="ARBA00022741"/>
    </source>
</evidence>
<dbReference type="InterPro" id="IPR032675">
    <property type="entry name" value="LRR_dom_sf"/>
</dbReference>
<dbReference type="SMART" id="SM00220">
    <property type="entry name" value="S_TKc"/>
    <property type="match status" value="1"/>
</dbReference>
<feature type="transmembrane region" description="Helical" evidence="21">
    <location>
        <begin position="570"/>
        <end position="594"/>
    </location>
</feature>
<dbReference type="InterPro" id="IPR003591">
    <property type="entry name" value="Leu-rich_rpt_typical-subtyp"/>
</dbReference>
<evidence type="ECO:0000256" key="1">
    <source>
        <dbReference type="ARBA" id="ARBA00004162"/>
    </source>
</evidence>
<dbReference type="Pfam" id="PF00560">
    <property type="entry name" value="LRR_1"/>
    <property type="match status" value="8"/>
</dbReference>
<evidence type="ECO:0000256" key="18">
    <source>
        <dbReference type="ARBA" id="ARBA00023180"/>
    </source>
</evidence>
<dbReference type="Gene3D" id="3.30.200.20">
    <property type="entry name" value="Phosphorylase Kinase, domain 1"/>
    <property type="match status" value="1"/>
</dbReference>
<dbReference type="STRING" id="2094558.A0A314ZML8"/>
<organism evidence="24 25">
    <name type="scientific">Prunus yedoensis var. nudiflora</name>
    <dbReference type="NCBI Taxonomy" id="2094558"/>
    <lineage>
        <taxon>Eukaryota</taxon>
        <taxon>Viridiplantae</taxon>
        <taxon>Streptophyta</taxon>
        <taxon>Embryophyta</taxon>
        <taxon>Tracheophyta</taxon>
        <taxon>Spermatophyta</taxon>
        <taxon>Magnoliopsida</taxon>
        <taxon>eudicotyledons</taxon>
        <taxon>Gunneridae</taxon>
        <taxon>Pentapetalae</taxon>
        <taxon>rosids</taxon>
        <taxon>fabids</taxon>
        <taxon>Rosales</taxon>
        <taxon>Rosaceae</taxon>
        <taxon>Amygdaloideae</taxon>
        <taxon>Amygdaleae</taxon>
        <taxon>Prunus</taxon>
    </lineage>
</organism>
<evidence type="ECO:0000256" key="3">
    <source>
        <dbReference type="ARBA" id="ARBA00012513"/>
    </source>
</evidence>
<evidence type="ECO:0000256" key="15">
    <source>
        <dbReference type="ARBA" id="ARBA00022989"/>
    </source>
</evidence>
<dbReference type="InterPro" id="IPR001611">
    <property type="entry name" value="Leu-rich_rpt"/>
</dbReference>
<dbReference type="GO" id="GO:0004674">
    <property type="term" value="F:protein serine/threonine kinase activity"/>
    <property type="evidence" value="ECO:0007669"/>
    <property type="project" value="UniProtKB-KW"/>
</dbReference>
<dbReference type="AlphaFoldDB" id="A0A314ZML8"/>
<dbReference type="FunFam" id="3.80.10.10:FF:000095">
    <property type="entry name" value="LRR receptor-like serine/threonine-protein kinase GSO1"/>
    <property type="match status" value="1"/>
</dbReference>
<evidence type="ECO:0000256" key="17">
    <source>
        <dbReference type="ARBA" id="ARBA00023170"/>
    </source>
</evidence>
<keyword evidence="6" id="KW-0597">Phosphoprotein</keyword>
<comment type="catalytic activity">
    <reaction evidence="19">
        <text>L-threonyl-[protein] + ATP = O-phospho-L-threonyl-[protein] + ADP + H(+)</text>
        <dbReference type="Rhea" id="RHEA:46608"/>
        <dbReference type="Rhea" id="RHEA-COMP:11060"/>
        <dbReference type="Rhea" id="RHEA-COMP:11605"/>
        <dbReference type="ChEBI" id="CHEBI:15378"/>
        <dbReference type="ChEBI" id="CHEBI:30013"/>
        <dbReference type="ChEBI" id="CHEBI:30616"/>
        <dbReference type="ChEBI" id="CHEBI:61977"/>
        <dbReference type="ChEBI" id="CHEBI:456216"/>
        <dbReference type="EC" id="2.7.11.1"/>
    </reaction>
</comment>
<dbReference type="FunFam" id="3.80.10.10:FF:000565">
    <property type="entry name" value="Leucine-rich repeat receptor-like kinase protein FLORAL ORGAN NUMBER1"/>
    <property type="match status" value="1"/>
</dbReference>
<evidence type="ECO:0000256" key="16">
    <source>
        <dbReference type="ARBA" id="ARBA00023136"/>
    </source>
</evidence>
<dbReference type="Pfam" id="PF07714">
    <property type="entry name" value="PK_Tyr_Ser-Thr"/>
    <property type="match status" value="1"/>
</dbReference>
<keyword evidence="4" id="KW-1003">Cell membrane</keyword>
<keyword evidence="13 24" id="KW-0418">Kinase</keyword>
<evidence type="ECO:0000256" key="9">
    <source>
        <dbReference type="ARBA" id="ARBA00022692"/>
    </source>
</evidence>
<keyword evidence="17 24" id="KW-0675">Receptor</keyword>
<evidence type="ECO:0000313" key="25">
    <source>
        <dbReference type="Proteomes" id="UP000250321"/>
    </source>
</evidence>
<keyword evidence="10 22" id="KW-0732">Signal</keyword>
<evidence type="ECO:0000256" key="22">
    <source>
        <dbReference type="SAM" id="SignalP"/>
    </source>
</evidence>
<evidence type="ECO:0000256" key="2">
    <source>
        <dbReference type="ARBA" id="ARBA00008684"/>
    </source>
</evidence>
<evidence type="ECO:0000256" key="11">
    <source>
        <dbReference type="ARBA" id="ARBA00022737"/>
    </source>
</evidence>
<evidence type="ECO:0000256" key="13">
    <source>
        <dbReference type="ARBA" id="ARBA00022777"/>
    </source>
</evidence>
<evidence type="ECO:0000256" key="4">
    <source>
        <dbReference type="ARBA" id="ARBA00022475"/>
    </source>
</evidence>
<dbReference type="FunFam" id="3.30.200.20:FF:000432">
    <property type="entry name" value="LRR receptor-like serine/threonine-protein kinase EFR"/>
    <property type="match status" value="1"/>
</dbReference>
<keyword evidence="25" id="KW-1185">Reference proteome</keyword>
<keyword evidence="14" id="KW-0067">ATP-binding</keyword>
<dbReference type="SUPFAM" id="SSF52058">
    <property type="entry name" value="L domain-like"/>
    <property type="match status" value="2"/>
</dbReference>
<evidence type="ECO:0000256" key="5">
    <source>
        <dbReference type="ARBA" id="ARBA00022527"/>
    </source>
</evidence>
<dbReference type="SUPFAM" id="SSF56112">
    <property type="entry name" value="Protein kinase-like (PK-like)"/>
    <property type="match status" value="1"/>
</dbReference>
<accession>A0A314ZML8</accession>
<keyword evidence="5" id="KW-0723">Serine/threonine-protein kinase</keyword>
<evidence type="ECO:0000256" key="21">
    <source>
        <dbReference type="SAM" id="Phobius"/>
    </source>
</evidence>
<keyword evidence="7" id="KW-0433">Leucine-rich repeat</keyword>
<evidence type="ECO:0000256" key="7">
    <source>
        <dbReference type="ARBA" id="ARBA00022614"/>
    </source>
</evidence>
<evidence type="ECO:0000256" key="20">
    <source>
        <dbReference type="ARBA" id="ARBA00048679"/>
    </source>
</evidence>
<keyword evidence="9 21" id="KW-0812">Transmembrane</keyword>
<dbReference type="InterPro" id="IPR051809">
    <property type="entry name" value="Plant_receptor-like_S/T_kinase"/>
</dbReference>
<keyword evidence="15 21" id="KW-1133">Transmembrane helix</keyword>
<dbReference type="Gene3D" id="1.10.510.10">
    <property type="entry name" value="Transferase(Phosphotransferase) domain 1"/>
    <property type="match status" value="1"/>
</dbReference>
<dbReference type="InterPro" id="IPR000719">
    <property type="entry name" value="Prot_kinase_dom"/>
</dbReference>
<dbReference type="Proteomes" id="UP000250321">
    <property type="component" value="Unassembled WGS sequence"/>
</dbReference>
<keyword evidence="8" id="KW-0808">Transferase</keyword>
<keyword evidence="18" id="KW-0325">Glycoprotein</keyword>